<dbReference type="PANTHER" id="PTHR36978">
    <property type="entry name" value="P-LOOP CONTAINING NUCLEOTIDE TRIPHOSPHATE HYDROLASE"/>
    <property type="match status" value="1"/>
</dbReference>
<keyword evidence="2" id="KW-1185">Reference proteome</keyword>
<dbReference type="SUPFAM" id="SSF52540">
    <property type="entry name" value="P-loop containing nucleoside triphosphate hydrolases"/>
    <property type="match status" value="1"/>
</dbReference>
<reference evidence="1 2" key="1">
    <citation type="submission" date="2021-04" db="EMBL/GenBank/DDBJ databases">
        <authorList>
            <person name="Bliznina A."/>
        </authorList>
    </citation>
    <scope>NUCLEOTIDE SEQUENCE [LARGE SCALE GENOMIC DNA]</scope>
</reference>
<dbReference type="Proteomes" id="UP001158576">
    <property type="component" value="Chromosome PAR"/>
</dbReference>
<dbReference type="Pfam" id="PF17784">
    <property type="entry name" value="Sulfotransfer_4"/>
    <property type="match status" value="2"/>
</dbReference>
<name>A0ABN7RRU8_OIKDI</name>
<dbReference type="Gene3D" id="3.40.50.300">
    <property type="entry name" value="P-loop containing nucleotide triphosphate hydrolases"/>
    <property type="match status" value="2"/>
</dbReference>
<evidence type="ECO:0000313" key="1">
    <source>
        <dbReference type="EMBL" id="CAG5080483.1"/>
    </source>
</evidence>
<evidence type="ECO:0000313" key="2">
    <source>
        <dbReference type="Proteomes" id="UP001158576"/>
    </source>
</evidence>
<sequence length="250" mass="28767">MGKEGLQVINAGYSKTGTKTMNVILTKLGYKVCDAPEAIYRHWQEWEKIANGEKPNEVLQKLFGPGNPDEYTACVDLPHNAYWELLLKQFPDAKVILVLRDENKWATSLTKHLKARIITSYIFIKLRLKYRMHNQYVMNNCPKEKLLIWRIEEGWEPICKFLGKPVPEGPLPHENRLGGVIQELANSVDYQAMVRKQTISLVLRMGIIAGVSYGWFKNLIQPHLQVEESTPFNWKMLGAAIAFLVTMRKL</sequence>
<dbReference type="PANTHER" id="PTHR36978:SF4">
    <property type="entry name" value="P-LOOP CONTAINING NUCLEOSIDE TRIPHOSPHATE HYDROLASE PROTEIN"/>
    <property type="match status" value="1"/>
</dbReference>
<protein>
    <submittedName>
        <fullName evidence="1">Oidioi.mRNA.OKI2018_I69.PAR.g9610.t1.cds</fullName>
    </submittedName>
</protein>
<gene>
    <name evidence="1" type="ORF">OKIOD_LOCUS1168</name>
</gene>
<dbReference type="EMBL" id="OU015568">
    <property type="protein sequence ID" value="CAG5080483.1"/>
    <property type="molecule type" value="Genomic_DNA"/>
</dbReference>
<accession>A0ABN7RRU8</accession>
<proteinExistence type="predicted"/>
<dbReference type="InterPro" id="IPR040632">
    <property type="entry name" value="Sulfotransfer_4"/>
</dbReference>
<dbReference type="InterPro" id="IPR027417">
    <property type="entry name" value="P-loop_NTPase"/>
</dbReference>
<organism evidence="1 2">
    <name type="scientific">Oikopleura dioica</name>
    <name type="common">Tunicate</name>
    <dbReference type="NCBI Taxonomy" id="34765"/>
    <lineage>
        <taxon>Eukaryota</taxon>
        <taxon>Metazoa</taxon>
        <taxon>Chordata</taxon>
        <taxon>Tunicata</taxon>
        <taxon>Appendicularia</taxon>
        <taxon>Copelata</taxon>
        <taxon>Oikopleuridae</taxon>
        <taxon>Oikopleura</taxon>
    </lineage>
</organism>